<name>A0A844AXR2_9RHOB</name>
<keyword evidence="2" id="KW-1185">Reference proteome</keyword>
<accession>A0A844AXR2</accession>
<protein>
    <submittedName>
        <fullName evidence="1">Uncharacterized protein</fullName>
    </submittedName>
</protein>
<sequence length="295" mass="33618">MQVIVHCGAHSTEEDRLLKSLLRNREIFTKSKTAVPGPSSYRSLLKDCFATLEQGDPAPESRDVLWEAILDGADAERVILSNPHFWGSQRMALSFNQLYPNAELRCRFMQQLFQGDDIALHLGLRNPVGFIPGLLKNANPQRIKELQQDNSPLRVQWSELLLRLRASVPEIPITVWCYEDLPLVWPHVLRQFGALEAGARVNGGMDLLSDIMSKEGMQRLRSYLHQHPDFNDSQRQRVTLAFLDKYALEDELEEELDMPDWDDVLIEEATDAYERDLDRIANIGGVTMISPAVEP</sequence>
<proteinExistence type="predicted"/>
<organism evidence="1 2">
    <name type="scientific">Tritonibacter aquimaris</name>
    <dbReference type="NCBI Taxonomy" id="2663379"/>
    <lineage>
        <taxon>Bacteria</taxon>
        <taxon>Pseudomonadati</taxon>
        <taxon>Pseudomonadota</taxon>
        <taxon>Alphaproteobacteria</taxon>
        <taxon>Rhodobacterales</taxon>
        <taxon>Paracoccaceae</taxon>
        <taxon>Tritonibacter</taxon>
    </lineage>
</organism>
<dbReference type="AlphaFoldDB" id="A0A844AXR2"/>
<evidence type="ECO:0000313" key="2">
    <source>
        <dbReference type="Proteomes" id="UP000436694"/>
    </source>
</evidence>
<dbReference type="EMBL" id="WIXK01000004">
    <property type="protein sequence ID" value="MQY42712.1"/>
    <property type="molecule type" value="Genomic_DNA"/>
</dbReference>
<dbReference type="Proteomes" id="UP000436694">
    <property type="component" value="Unassembled WGS sequence"/>
</dbReference>
<reference evidence="1 2" key="1">
    <citation type="submission" date="2019-10" db="EMBL/GenBank/DDBJ databases">
        <title>Epibacterium sp. nov., isolated from seawater.</title>
        <authorList>
            <person name="Zhang X."/>
            <person name="Li N."/>
        </authorList>
    </citation>
    <scope>NUCLEOTIDE SEQUENCE [LARGE SCALE GENOMIC DNA]</scope>
    <source>
        <strain evidence="1 2">SM1969</strain>
    </source>
</reference>
<evidence type="ECO:0000313" key="1">
    <source>
        <dbReference type="EMBL" id="MQY42712.1"/>
    </source>
</evidence>
<dbReference type="RefSeq" id="WP_153547174.1">
    <property type="nucleotide sequence ID" value="NZ_WIXK01000004.1"/>
</dbReference>
<comment type="caution">
    <text evidence="1">The sequence shown here is derived from an EMBL/GenBank/DDBJ whole genome shotgun (WGS) entry which is preliminary data.</text>
</comment>
<gene>
    <name evidence="1" type="ORF">GG681_08655</name>
</gene>